<evidence type="ECO:0000313" key="2">
    <source>
        <dbReference type="EMBL" id="PTL58892.1"/>
    </source>
</evidence>
<feature type="region of interest" description="Disordered" evidence="1">
    <location>
        <begin position="316"/>
        <end position="356"/>
    </location>
</feature>
<dbReference type="EMBL" id="PYYB01000001">
    <property type="protein sequence ID" value="PTL58892.1"/>
    <property type="molecule type" value="Genomic_DNA"/>
</dbReference>
<accession>A0A2T4UI22</accession>
<comment type="caution">
    <text evidence="2">The sequence shown here is derived from an EMBL/GenBank/DDBJ whole genome shotgun (WGS) entry which is preliminary data.</text>
</comment>
<gene>
    <name evidence="2" type="ORF">C7Y72_04105</name>
</gene>
<proteinExistence type="predicted"/>
<sequence>MRSWFIDQDGGLRPLHAELGTWDAPVATAVCDSSPATGHVAPASDCSCGLYGSYELPARTRPGCVTGAIQAWGKVELHFSGFRAQHARPVALVLPPRASTNLRPRLERAAQRYGAQLVPSQDELLSVAAEWGSPVALQDRPFSLLSRVVAADDSPDPAMLESPAGALQWLYQRTLEQAGGQMPGLDLERMSDADVADELLAVRTLCERGIEATSVTDVQLGAADRGAVLRHVGTLDAARFRGFWVALAQRSDGPVAREFMDAGCRETPVVALALGLPLSPPNPDSWTARTAQQRLLTELQDPEALRRCCGASAAQSTRRSWNARSEEAPRSGASSRCSGPARQPWHSRSVSLMTRH</sequence>
<protein>
    <submittedName>
        <fullName evidence="2">Uncharacterized protein</fullName>
    </submittedName>
</protein>
<feature type="compositionally biased region" description="Polar residues" evidence="1">
    <location>
        <begin position="346"/>
        <end position="356"/>
    </location>
</feature>
<dbReference type="Proteomes" id="UP000240739">
    <property type="component" value="Unassembled WGS sequence"/>
</dbReference>
<evidence type="ECO:0000313" key="3">
    <source>
        <dbReference type="Proteomes" id="UP000240739"/>
    </source>
</evidence>
<name>A0A2T4UI22_9ACTN</name>
<keyword evidence="3" id="KW-1185">Reference proteome</keyword>
<reference evidence="2 3" key="1">
    <citation type="submission" date="2018-03" db="EMBL/GenBank/DDBJ databases">
        <title>Aquarubrobacter algicola gen. nov., sp. nov., a novel actinobacterium isolated from shallow eutrophic lake during the end of cyanobacterial harmful algal blooms.</title>
        <authorList>
            <person name="Chun S.J."/>
        </authorList>
    </citation>
    <scope>NUCLEOTIDE SEQUENCE [LARGE SCALE GENOMIC DNA]</scope>
    <source>
        <strain evidence="2 3">Seoho-28</strain>
    </source>
</reference>
<dbReference type="AlphaFoldDB" id="A0A2T4UI22"/>
<organism evidence="2 3">
    <name type="scientific">Paraconexibacter algicola</name>
    <dbReference type="NCBI Taxonomy" id="2133960"/>
    <lineage>
        <taxon>Bacteria</taxon>
        <taxon>Bacillati</taxon>
        <taxon>Actinomycetota</taxon>
        <taxon>Thermoleophilia</taxon>
        <taxon>Solirubrobacterales</taxon>
        <taxon>Paraconexibacteraceae</taxon>
        <taxon>Paraconexibacter</taxon>
    </lineage>
</organism>
<evidence type="ECO:0000256" key="1">
    <source>
        <dbReference type="SAM" id="MobiDB-lite"/>
    </source>
</evidence>